<evidence type="ECO:0000256" key="2">
    <source>
        <dbReference type="ARBA" id="ARBA00007092"/>
    </source>
</evidence>
<feature type="domain" description="Endonuclease/exonuclease/phosphatase" evidence="6">
    <location>
        <begin position="14"/>
        <end position="238"/>
    </location>
</feature>
<keyword evidence="4" id="KW-0378">Hydrolase</keyword>
<dbReference type="OrthoDB" id="128742at2759"/>
<dbReference type="GO" id="GO:0003906">
    <property type="term" value="F:DNA-(apurinic or apyrimidinic site) endonuclease activity"/>
    <property type="evidence" value="ECO:0007669"/>
    <property type="project" value="TreeGrafter"/>
</dbReference>
<evidence type="ECO:0000256" key="1">
    <source>
        <dbReference type="ARBA" id="ARBA00001946"/>
    </source>
</evidence>
<evidence type="ECO:0000256" key="5">
    <source>
        <dbReference type="ARBA" id="ARBA00022842"/>
    </source>
</evidence>
<dbReference type="InterPro" id="IPR005135">
    <property type="entry name" value="Endo/exonuclease/phosphatase"/>
</dbReference>
<dbReference type="SUPFAM" id="SSF56219">
    <property type="entry name" value="DNase I-like"/>
    <property type="match status" value="1"/>
</dbReference>
<gene>
    <name evidence="7" type="ORF">PHMEG_0001007</name>
</gene>
<keyword evidence="8" id="KW-1185">Reference proteome</keyword>
<accession>A0A225X1L8</accession>
<evidence type="ECO:0000313" key="7">
    <source>
        <dbReference type="EMBL" id="OWZ24025.1"/>
    </source>
</evidence>
<dbReference type="EMBL" id="NBNE01000032">
    <property type="protein sequence ID" value="OWZ24025.1"/>
    <property type="molecule type" value="Genomic_DNA"/>
</dbReference>
<dbReference type="Pfam" id="PF03372">
    <property type="entry name" value="Exo_endo_phos"/>
    <property type="match status" value="1"/>
</dbReference>
<dbReference type="GO" id="GO:0005634">
    <property type="term" value="C:nucleus"/>
    <property type="evidence" value="ECO:0007669"/>
    <property type="project" value="TreeGrafter"/>
</dbReference>
<dbReference type="GO" id="GO:0046872">
    <property type="term" value="F:metal ion binding"/>
    <property type="evidence" value="ECO:0007669"/>
    <property type="project" value="UniProtKB-KW"/>
</dbReference>
<reference evidence="8" key="1">
    <citation type="submission" date="2017-03" db="EMBL/GenBank/DDBJ databases">
        <title>Phytopthora megakarya and P. palmivora, two closely related causual agents of cacao black pod achieved similar genome size and gene model numbers by different mechanisms.</title>
        <authorList>
            <person name="Ali S."/>
            <person name="Shao J."/>
            <person name="Larry D.J."/>
            <person name="Kronmiller B."/>
            <person name="Shen D."/>
            <person name="Strem M.D."/>
            <person name="Melnick R.L."/>
            <person name="Guiltinan M.J."/>
            <person name="Tyler B.M."/>
            <person name="Meinhardt L.W."/>
            <person name="Bailey B.A."/>
        </authorList>
    </citation>
    <scope>NUCLEOTIDE SEQUENCE [LARGE SCALE GENOMIC DNA]</scope>
    <source>
        <strain evidence="8">zdho120</strain>
    </source>
</reference>
<dbReference type="PANTHER" id="PTHR22748">
    <property type="entry name" value="AP ENDONUCLEASE"/>
    <property type="match status" value="1"/>
</dbReference>
<dbReference type="PANTHER" id="PTHR22748:SF26">
    <property type="entry name" value="ENDONUCLEASE_EXONUCLEASE_PHOSPHATASE DOMAIN-CONTAINING PROTEIN"/>
    <property type="match status" value="1"/>
</dbReference>
<dbReference type="AlphaFoldDB" id="A0A225X1L8"/>
<name>A0A225X1L8_9STRA</name>
<sequence length="256" mass="29553">MYALLTDSDIRAVTQNVRGFSLKTRWGWMAAWRNVPRAERPALLLLQETHVTSQEERQTLMERWNWVWGLSVNGPALSHWSVGDQKTAGVGILVFSEYKEEAQPWKHHLWTTRTMAVKFQAMHILNIYAPSTKKLIREDFFKRLQLWDLSAGDNVIMGRDFNCVEDPVLDRTGQRLSSHTESEALTRFIQHLGLVDARLQLGLALDDLELSPHEHFTFWRGNSASRLDRFICRPLEAVGSNGSKFICHPDHLTMMK</sequence>
<comment type="cofactor">
    <cofactor evidence="1">
        <name>Mg(2+)</name>
        <dbReference type="ChEBI" id="CHEBI:18420"/>
    </cofactor>
</comment>
<dbReference type="GO" id="GO:0006284">
    <property type="term" value="P:base-excision repair"/>
    <property type="evidence" value="ECO:0007669"/>
    <property type="project" value="TreeGrafter"/>
</dbReference>
<keyword evidence="3" id="KW-0479">Metal-binding</keyword>
<dbReference type="InterPro" id="IPR004808">
    <property type="entry name" value="AP_endonuc_1"/>
</dbReference>
<comment type="similarity">
    <text evidence="2">Belongs to the DNA repair enzymes AP/ExoA family.</text>
</comment>
<dbReference type="Gene3D" id="3.60.10.10">
    <property type="entry name" value="Endonuclease/exonuclease/phosphatase"/>
    <property type="match status" value="1"/>
</dbReference>
<dbReference type="InterPro" id="IPR036691">
    <property type="entry name" value="Endo/exonu/phosph_ase_sf"/>
</dbReference>
<evidence type="ECO:0000256" key="3">
    <source>
        <dbReference type="ARBA" id="ARBA00022723"/>
    </source>
</evidence>
<protein>
    <submittedName>
        <fullName evidence="7">Reverse transcriptase</fullName>
    </submittedName>
</protein>
<evidence type="ECO:0000259" key="6">
    <source>
        <dbReference type="Pfam" id="PF03372"/>
    </source>
</evidence>
<dbReference type="GO" id="GO:0008081">
    <property type="term" value="F:phosphoric diester hydrolase activity"/>
    <property type="evidence" value="ECO:0007669"/>
    <property type="project" value="TreeGrafter"/>
</dbReference>
<dbReference type="GO" id="GO:0008311">
    <property type="term" value="F:double-stranded DNA 3'-5' DNA exonuclease activity"/>
    <property type="evidence" value="ECO:0007669"/>
    <property type="project" value="TreeGrafter"/>
</dbReference>
<proteinExistence type="inferred from homology"/>
<keyword evidence="7" id="KW-0695">RNA-directed DNA polymerase</keyword>
<organism evidence="7 8">
    <name type="scientific">Phytophthora megakarya</name>
    <dbReference type="NCBI Taxonomy" id="4795"/>
    <lineage>
        <taxon>Eukaryota</taxon>
        <taxon>Sar</taxon>
        <taxon>Stramenopiles</taxon>
        <taxon>Oomycota</taxon>
        <taxon>Peronosporomycetes</taxon>
        <taxon>Peronosporales</taxon>
        <taxon>Peronosporaceae</taxon>
        <taxon>Phytophthora</taxon>
    </lineage>
</organism>
<evidence type="ECO:0000256" key="4">
    <source>
        <dbReference type="ARBA" id="ARBA00022801"/>
    </source>
</evidence>
<keyword evidence="5" id="KW-0460">Magnesium</keyword>
<dbReference type="Proteomes" id="UP000198211">
    <property type="component" value="Unassembled WGS sequence"/>
</dbReference>
<dbReference type="GO" id="GO:0003964">
    <property type="term" value="F:RNA-directed DNA polymerase activity"/>
    <property type="evidence" value="ECO:0007669"/>
    <property type="project" value="UniProtKB-KW"/>
</dbReference>
<evidence type="ECO:0000313" key="8">
    <source>
        <dbReference type="Proteomes" id="UP000198211"/>
    </source>
</evidence>
<keyword evidence="7" id="KW-0548">Nucleotidyltransferase</keyword>
<comment type="caution">
    <text evidence="7">The sequence shown here is derived from an EMBL/GenBank/DDBJ whole genome shotgun (WGS) entry which is preliminary data.</text>
</comment>
<keyword evidence="7" id="KW-0808">Transferase</keyword>